<reference evidence="2 3" key="1">
    <citation type="journal article" date="2016" name="ISME J.">
        <title>Chasing the elusive Euryarchaeota class WSA2: genomes reveal a uniquely fastidious methyl-reducing methanogen.</title>
        <authorList>
            <person name="Nobu M.K."/>
            <person name="Narihiro T."/>
            <person name="Kuroda K."/>
            <person name="Mei R."/>
            <person name="Liu W.T."/>
        </authorList>
    </citation>
    <scope>NUCLEOTIDE SEQUENCE [LARGE SCALE GENOMIC DNA]</scope>
    <source>
        <strain evidence="2">U1lsi0528_Bin089</strain>
    </source>
</reference>
<gene>
    <name evidence="2" type="ORF">AMQ74_00895</name>
</gene>
<accession>A0A150J451</accession>
<dbReference type="SUPFAM" id="SSF159071">
    <property type="entry name" value="TrmB C-terminal domain-like"/>
    <property type="match status" value="1"/>
</dbReference>
<dbReference type="AlphaFoldDB" id="A0A150J451"/>
<dbReference type="Pfam" id="PF11495">
    <property type="entry name" value="Regulator_TrmB"/>
    <property type="match status" value="1"/>
</dbReference>
<dbReference type="Proteomes" id="UP000075578">
    <property type="component" value="Unassembled WGS sequence"/>
</dbReference>
<protein>
    <submittedName>
        <fullName evidence="2">Archaeal transcriptional regulator TrmB</fullName>
    </submittedName>
</protein>
<evidence type="ECO:0000313" key="3">
    <source>
        <dbReference type="Proteomes" id="UP000075578"/>
    </source>
</evidence>
<evidence type="ECO:0000313" key="2">
    <source>
        <dbReference type="EMBL" id="KYC52027.1"/>
    </source>
</evidence>
<dbReference type="InterPro" id="IPR021586">
    <property type="entry name" value="Tscrpt_reg_TrmB_C"/>
</dbReference>
<comment type="caution">
    <text evidence="2">The sequence shown here is derived from an EMBL/GenBank/DDBJ whole genome shotgun (WGS) entry which is preliminary data.</text>
</comment>
<proteinExistence type="predicted"/>
<organism evidence="2 3">
    <name type="scientific">Candidatus Methanofastidiosum methylothiophilum</name>
    <dbReference type="NCBI Taxonomy" id="1705564"/>
    <lineage>
        <taxon>Archaea</taxon>
        <taxon>Methanobacteriati</taxon>
        <taxon>Methanobacteriota</taxon>
        <taxon>Stenosarchaea group</taxon>
        <taxon>Candidatus Methanofastidiosia</taxon>
        <taxon>Candidatus Methanofastidiosales</taxon>
        <taxon>Candidatus Methanofastidiosaceae</taxon>
        <taxon>Candidatus Methanofastidiosum</taxon>
    </lineage>
</organism>
<evidence type="ECO:0000259" key="1">
    <source>
        <dbReference type="Pfam" id="PF11495"/>
    </source>
</evidence>
<name>A0A150J451_9EURY</name>
<feature type="domain" description="Transcription regulator TrmB C-terminal" evidence="1">
    <location>
        <begin position="34"/>
        <end position="119"/>
    </location>
</feature>
<dbReference type="EMBL" id="LNGD01000044">
    <property type="protein sequence ID" value="KYC52027.1"/>
    <property type="molecule type" value="Genomic_DNA"/>
</dbReference>
<sequence>MRRLNLFDLAIIVLVVAALISFSTKYLEKEPVDEYTYTGSQIYSAVRFFDFSDGKGFRYLVRVNGSYTSDYAPFNEEGVVIGTSQGTFLLKLEDGRILTVGGRTAYKEDIASKEIKVRMLNGSAVHYMQKGFAVNNLNEAKSLVQNTSLFLGKYNIIDTTVTANIAIDGDFPKSITFEKELSDKIAKEIFYLKDVKVSSSENGINLYVSGIGTNDFEKLQSVLFQYSPKRYYFSDFRAVVLTENIPKDDISLIENNKLEEIIGDIHVRI</sequence>